<sequence>MRGSLTAFMIIGVLGGTALAAVPAQAAQSAAVCSFERPPSLKKVVRVTENGVRKADRKRPHGWLSAKRTKVETTEEGNFWFKPYGKARSYPLAKKRVLCVVATKGGQIVMRRTTLAGFRKALGNGGGSSVAIKTGAGGRVTLAYQLFEA</sequence>
<dbReference type="EMBL" id="BAAAUV010000022">
    <property type="protein sequence ID" value="GAA3231611.1"/>
    <property type="molecule type" value="Genomic_DNA"/>
</dbReference>
<feature type="signal peptide" evidence="1">
    <location>
        <begin position="1"/>
        <end position="20"/>
    </location>
</feature>
<evidence type="ECO:0000313" key="2">
    <source>
        <dbReference type="EMBL" id="GAA3231611.1"/>
    </source>
</evidence>
<protein>
    <submittedName>
        <fullName evidence="2">Uncharacterized protein</fullName>
    </submittedName>
</protein>
<keyword evidence="1" id="KW-0732">Signal</keyword>
<accession>A0ABP6QHN6</accession>
<evidence type="ECO:0000313" key="3">
    <source>
        <dbReference type="Proteomes" id="UP001501237"/>
    </source>
</evidence>
<dbReference type="Proteomes" id="UP001501237">
    <property type="component" value="Unassembled WGS sequence"/>
</dbReference>
<gene>
    <name evidence="2" type="ORF">GCM10010468_62770</name>
</gene>
<evidence type="ECO:0000256" key="1">
    <source>
        <dbReference type="SAM" id="SignalP"/>
    </source>
</evidence>
<dbReference type="RefSeq" id="WP_344835523.1">
    <property type="nucleotide sequence ID" value="NZ_BAAAUV010000022.1"/>
</dbReference>
<name>A0ABP6QHN6_9ACTN</name>
<feature type="chain" id="PRO_5046065361" evidence="1">
    <location>
        <begin position="21"/>
        <end position="149"/>
    </location>
</feature>
<organism evidence="2 3">
    <name type="scientific">Actinocorallia longicatena</name>
    <dbReference type="NCBI Taxonomy" id="111803"/>
    <lineage>
        <taxon>Bacteria</taxon>
        <taxon>Bacillati</taxon>
        <taxon>Actinomycetota</taxon>
        <taxon>Actinomycetes</taxon>
        <taxon>Streptosporangiales</taxon>
        <taxon>Thermomonosporaceae</taxon>
        <taxon>Actinocorallia</taxon>
    </lineage>
</organism>
<keyword evidence="3" id="KW-1185">Reference proteome</keyword>
<proteinExistence type="predicted"/>
<reference evidence="3" key="1">
    <citation type="journal article" date="2019" name="Int. J. Syst. Evol. Microbiol.">
        <title>The Global Catalogue of Microorganisms (GCM) 10K type strain sequencing project: providing services to taxonomists for standard genome sequencing and annotation.</title>
        <authorList>
            <consortium name="The Broad Institute Genomics Platform"/>
            <consortium name="The Broad Institute Genome Sequencing Center for Infectious Disease"/>
            <person name="Wu L."/>
            <person name="Ma J."/>
        </authorList>
    </citation>
    <scope>NUCLEOTIDE SEQUENCE [LARGE SCALE GENOMIC DNA]</scope>
    <source>
        <strain evidence="3">JCM 9377</strain>
    </source>
</reference>
<comment type="caution">
    <text evidence="2">The sequence shown here is derived from an EMBL/GenBank/DDBJ whole genome shotgun (WGS) entry which is preliminary data.</text>
</comment>